<proteinExistence type="predicted"/>
<keyword evidence="2" id="KW-0472">Membrane</keyword>
<evidence type="ECO:0000313" key="4">
    <source>
        <dbReference type="Proteomes" id="UP000199636"/>
    </source>
</evidence>
<evidence type="ECO:0000256" key="2">
    <source>
        <dbReference type="SAM" id="Phobius"/>
    </source>
</evidence>
<accession>A0A1G8FKR4</accession>
<protein>
    <submittedName>
        <fullName evidence="3">Uncharacterized protein</fullName>
    </submittedName>
</protein>
<reference evidence="4" key="1">
    <citation type="submission" date="2016-10" db="EMBL/GenBank/DDBJ databases">
        <authorList>
            <person name="Varghese N."/>
            <person name="Submissions S."/>
        </authorList>
    </citation>
    <scope>NUCLEOTIDE SEQUENCE [LARGE SCALE GENOMIC DNA]</scope>
    <source>
        <strain evidence="4">CCM 7469</strain>
    </source>
</reference>
<keyword evidence="4" id="KW-1185">Reference proteome</keyword>
<dbReference type="EMBL" id="FNDS01000003">
    <property type="protein sequence ID" value="SDH82616.1"/>
    <property type="molecule type" value="Genomic_DNA"/>
</dbReference>
<name>A0A1G8FKR4_9PSED</name>
<evidence type="ECO:0000313" key="3">
    <source>
        <dbReference type="EMBL" id="SDH82616.1"/>
    </source>
</evidence>
<gene>
    <name evidence="3" type="ORF">SAMN05216272_103301</name>
</gene>
<keyword evidence="2" id="KW-1133">Transmembrane helix</keyword>
<feature type="region of interest" description="Disordered" evidence="1">
    <location>
        <begin position="47"/>
        <end position="70"/>
    </location>
</feature>
<dbReference type="STRING" id="428992.SAMN05216272_103301"/>
<dbReference type="AlphaFoldDB" id="A0A1G8FKR4"/>
<dbReference type="NCBIfam" id="NF045611">
    <property type="entry name" value="small_CydP"/>
    <property type="match status" value="1"/>
</dbReference>
<evidence type="ECO:0000256" key="1">
    <source>
        <dbReference type="SAM" id="MobiDB-lite"/>
    </source>
</evidence>
<dbReference type="Proteomes" id="UP000199636">
    <property type="component" value="Unassembled WGS sequence"/>
</dbReference>
<dbReference type="RefSeq" id="WP_090262276.1">
    <property type="nucleotide sequence ID" value="NZ_FNDS01000003.1"/>
</dbReference>
<feature type="transmembrane region" description="Helical" evidence="2">
    <location>
        <begin position="17"/>
        <end position="35"/>
    </location>
</feature>
<sequence>MPPEVNSPWKIPLVREIAVILLIKLVLLMAIKVIWFDTPSASAEQPQQVFEHLLGSAPTPPNASPKENPR</sequence>
<keyword evidence="2" id="KW-0812">Transmembrane</keyword>
<organism evidence="3 4">
    <name type="scientific">Pseudomonas panipatensis</name>
    <dbReference type="NCBI Taxonomy" id="428992"/>
    <lineage>
        <taxon>Bacteria</taxon>
        <taxon>Pseudomonadati</taxon>
        <taxon>Pseudomonadota</taxon>
        <taxon>Gammaproteobacteria</taxon>
        <taxon>Pseudomonadales</taxon>
        <taxon>Pseudomonadaceae</taxon>
        <taxon>Pseudomonas</taxon>
    </lineage>
</organism>
<dbReference type="InterPro" id="IPR054636">
    <property type="entry name" value="CydP"/>
</dbReference>
<dbReference type="OrthoDB" id="7017521at2"/>